<feature type="region of interest" description="Disordered" evidence="2">
    <location>
        <begin position="219"/>
        <end position="240"/>
    </location>
</feature>
<proteinExistence type="predicted"/>
<name>A0A8X7N7W6_9BASI</name>
<protein>
    <submittedName>
        <fullName evidence="3">Uncharacterized protein</fullName>
    </submittedName>
</protein>
<dbReference type="PANTHER" id="PTHR41390:SF1">
    <property type="entry name" value="NADH-UBIQUINONE OXIDOREDUCTASE 213 KDA SUBUNIT"/>
    <property type="match status" value="1"/>
</dbReference>
<dbReference type="PANTHER" id="PTHR41390">
    <property type="entry name" value="CHROMOSOME 7, WHOLE GENOME SHOTGUN SEQUENCE"/>
    <property type="match status" value="1"/>
</dbReference>
<dbReference type="AlphaFoldDB" id="A0A8X7N7W6"/>
<feature type="compositionally biased region" description="Polar residues" evidence="2">
    <location>
        <begin position="219"/>
        <end position="231"/>
    </location>
</feature>
<reference evidence="3" key="1">
    <citation type="submission" date="2016-04" db="EMBL/GenBank/DDBJ databases">
        <authorList>
            <person name="Nguyen H.D."/>
            <person name="Samba Siva P."/>
            <person name="Cullis J."/>
            <person name="Levesque C.A."/>
            <person name="Hambleton S."/>
        </authorList>
    </citation>
    <scope>NUCLEOTIDE SEQUENCE</scope>
    <source>
        <strain evidence="3">DAOMC 236422</strain>
    </source>
</reference>
<dbReference type="EMBL" id="LWDG02000186">
    <property type="protein sequence ID" value="KAE8267938.1"/>
    <property type="molecule type" value="Genomic_DNA"/>
</dbReference>
<organism evidence="3 4">
    <name type="scientific">Tilletia walkeri</name>
    <dbReference type="NCBI Taxonomy" id="117179"/>
    <lineage>
        <taxon>Eukaryota</taxon>
        <taxon>Fungi</taxon>
        <taxon>Dikarya</taxon>
        <taxon>Basidiomycota</taxon>
        <taxon>Ustilaginomycotina</taxon>
        <taxon>Exobasidiomycetes</taxon>
        <taxon>Tilletiales</taxon>
        <taxon>Tilletiaceae</taxon>
        <taxon>Tilletia</taxon>
    </lineage>
</organism>
<sequence length="305" mass="31998">MDELELNHDDDDLNLNIERMSSSQSTSGGGPGASLAAQIPANAPTTVLSRTALVTLAGAAYGASYGVLKHQQPGAFAFRTSLNCFTFAFPFFALREYAIVPVVGVFQGRFRSKSPEASSHTVSLRTHNLLPSAIAGAVVGGGLSTWAHGPSSLPRGMSTFGIICLGLQYVGNELDIARIKVIARYASKATDPPQLPVPSTAKSDAVSSDGDLRFQQHASAVPNTVSGPATDSSSSSSGEQSSVMSYLSSISPVRKVSDEEYAARLAAQKQQAEDRITALQRETKELEAELGQVVETTSATTATTT</sequence>
<reference evidence="3" key="2">
    <citation type="journal article" date="2019" name="IMA Fungus">
        <title>Genome sequencing and comparison of five Tilletia species to identify candidate genes for the detection of regulated species infecting wheat.</title>
        <authorList>
            <person name="Nguyen H.D.T."/>
            <person name="Sultana T."/>
            <person name="Kesanakurti P."/>
            <person name="Hambleton S."/>
        </authorList>
    </citation>
    <scope>NUCLEOTIDE SEQUENCE</scope>
    <source>
        <strain evidence="3">DAOMC 236422</strain>
    </source>
</reference>
<feature type="coiled-coil region" evidence="1">
    <location>
        <begin position="262"/>
        <end position="296"/>
    </location>
</feature>
<accession>A0A8X7N7W6</accession>
<keyword evidence="4" id="KW-1185">Reference proteome</keyword>
<dbReference type="Proteomes" id="UP000078113">
    <property type="component" value="Unassembled WGS sequence"/>
</dbReference>
<comment type="caution">
    <text evidence="3">The sequence shown here is derived from an EMBL/GenBank/DDBJ whole genome shotgun (WGS) entry which is preliminary data.</text>
</comment>
<keyword evidence="1" id="KW-0175">Coiled coil</keyword>
<evidence type="ECO:0000313" key="3">
    <source>
        <dbReference type="EMBL" id="KAE8267938.1"/>
    </source>
</evidence>
<evidence type="ECO:0000256" key="1">
    <source>
        <dbReference type="SAM" id="Coils"/>
    </source>
</evidence>
<evidence type="ECO:0000256" key="2">
    <source>
        <dbReference type="SAM" id="MobiDB-lite"/>
    </source>
</evidence>
<gene>
    <name evidence="3" type="ORF">A4X09_0g4408</name>
</gene>
<evidence type="ECO:0000313" key="4">
    <source>
        <dbReference type="Proteomes" id="UP000078113"/>
    </source>
</evidence>